<dbReference type="InterPro" id="IPR010129">
    <property type="entry name" value="T1SS_HlyD"/>
</dbReference>
<gene>
    <name evidence="13" type="ORF">GR156_20565</name>
</gene>
<dbReference type="GO" id="GO:0015031">
    <property type="term" value="P:protein transport"/>
    <property type="evidence" value="ECO:0007669"/>
    <property type="project" value="InterPro"/>
</dbReference>
<feature type="coiled-coil region" evidence="10">
    <location>
        <begin position="148"/>
        <end position="196"/>
    </location>
</feature>
<dbReference type="EMBL" id="WUML01000029">
    <property type="protein sequence ID" value="MXO02711.1"/>
    <property type="molecule type" value="Genomic_DNA"/>
</dbReference>
<dbReference type="InterPro" id="IPR058781">
    <property type="entry name" value="HH_AprE-like"/>
</dbReference>
<evidence type="ECO:0000256" key="8">
    <source>
        <dbReference type="ARBA" id="ARBA00023136"/>
    </source>
</evidence>
<keyword evidence="6 9" id="KW-0812">Transmembrane</keyword>
<keyword evidence="5 9" id="KW-0997">Cell inner membrane</keyword>
<evidence type="ECO:0000259" key="12">
    <source>
        <dbReference type="Pfam" id="PF26002"/>
    </source>
</evidence>
<name>A0A6N8TJ67_SHIZO</name>
<dbReference type="RefSeq" id="WP_160787934.1">
    <property type="nucleotide sequence ID" value="NZ_CP086610.1"/>
</dbReference>
<dbReference type="Gene3D" id="1.10.287.1490">
    <property type="match status" value="1"/>
</dbReference>
<evidence type="ECO:0000256" key="10">
    <source>
        <dbReference type="SAM" id="Coils"/>
    </source>
</evidence>
<comment type="caution">
    <text evidence="13">The sequence shown here is derived from an EMBL/GenBank/DDBJ whole genome shotgun (WGS) entry which is preliminary data.</text>
</comment>
<dbReference type="Pfam" id="PF25994">
    <property type="entry name" value="HH_AprE"/>
    <property type="match status" value="1"/>
</dbReference>
<evidence type="ECO:0000256" key="7">
    <source>
        <dbReference type="ARBA" id="ARBA00022989"/>
    </source>
</evidence>
<organism evidence="13 14">
    <name type="scientific">Shinella zoogloeoides</name>
    <name type="common">Crabtreella saccharophila</name>
    <dbReference type="NCBI Taxonomy" id="352475"/>
    <lineage>
        <taxon>Bacteria</taxon>
        <taxon>Pseudomonadati</taxon>
        <taxon>Pseudomonadota</taxon>
        <taxon>Alphaproteobacteria</taxon>
        <taxon>Hyphomicrobiales</taxon>
        <taxon>Rhizobiaceae</taxon>
        <taxon>Shinella</taxon>
    </lineage>
</organism>
<feature type="domain" description="AprE-like beta-barrel" evidence="12">
    <location>
        <begin position="333"/>
        <end position="422"/>
    </location>
</feature>
<dbReference type="Gene3D" id="2.40.50.100">
    <property type="match status" value="1"/>
</dbReference>
<proteinExistence type="inferred from homology"/>
<keyword evidence="4 9" id="KW-1003">Cell membrane</keyword>
<dbReference type="NCBIfam" id="TIGR01843">
    <property type="entry name" value="type_I_hlyD"/>
    <property type="match status" value="1"/>
</dbReference>
<dbReference type="GO" id="GO:0005886">
    <property type="term" value="C:plasma membrane"/>
    <property type="evidence" value="ECO:0007669"/>
    <property type="project" value="UniProtKB-SubCell"/>
</dbReference>
<accession>A0A6N8TJ67</accession>
<keyword evidence="10" id="KW-0175">Coiled coil</keyword>
<protein>
    <recommendedName>
        <fullName evidence="9">Membrane fusion protein (MFP) family protein</fullName>
    </recommendedName>
</protein>
<dbReference type="Gene3D" id="2.40.30.170">
    <property type="match status" value="1"/>
</dbReference>
<keyword evidence="8 9" id="KW-0472">Membrane</keyword>
<evidence type="ECO:0000259" key="11">
    <source>
        <dbReference type="Pfam" id="PF25994"/>
    </source>
</evidence>
<evidence type="ECO:0000313" key="13">
    <source>
        <dbReference type="EMBL" id="MXO02711.1"/>
    </source>
</evidence>
<evidence type="ECO:0000256" key="3">
    <source>
        <dbReference type="ARBA" id="ARBA00022448"/>
    </source>
</evidence>
<evidence type="ECO:0000256" key="5">
    <source>
        <dbReference type="ARBA" id="ARBA00022519"/>
    </source>
</evidence>
<evidence type="ECO:0000256" key="4">
    <source>
        <dbReference type="ARBA" id="ARBA00022475"/>
    </source>
</evidence>
<comment type="subcellular location">
    <subcellularLocation>
        <location evidence="1 9">Cell inner membrane</location>
        <topology evidence="1 9">Single-pass membrane protein</topology>
    </subcellularLocation>
</comment>
<comment type="similarity">
    <text evidence="2 9">Belongs to the membrane fusion protein (MFP) (TC 8.A.1) family.</text>
</comment>
<keyword evidence="3 9" id="KW-0813">Transport</keyword>
<dbReference type="AlphaFoldDB" id="A0A6N8TJ67"/>
<dbReference type="OrthoDB" id="9810980at2"/>
<dbReference type="Pfam" id="PF26002">
    <property type="entry name" value="Beta-barrel_AprE"/>
    <property type="match status" value="1"/>
</dbReference>
<evidence type="ECO:0000256" key="1">
    <source>
        <dbReference type="ARBA" id="ARBA00004377"/>
    </source>
</evidence>
<dbReference type="PANTHER" id="PTHR30386">
    <property type="entry name" value="MEMBRANE FUSION SUBUNIT OF EMRAB-TOLC MULTIDRUG EFFLUX PUMP"/>
    <property type="match status" value="1"/>
</dbReference>
<dbReference type="PANTHER" id="PTHR30386:SF17">
    <property type="entry name" value="ALKALINE PROTEASE SECRETION PROTEIN APRE"/>
    <property type="match status" value="1"/>
</dbReference>
<feature type="domain" description="AprE-like long alpha-helical hairpin" evidence="11">
    <location>
        <begin position="104"/>
        <end position="287"/>
    </location>
</feature>
<feature type="coiled-coil region" evidence="10">
    <location>
        <begin position="228"/>
        <end position="255"/>
    </location>
</feature>
<dbReference type="InterPro" id="IPR050739">
    <property type="entry name" value="MFP"/>
</dbReference>
<keyword evidence="7 9" id="KW-1133">Transmembrane helix</keyword>
<sequence>MADTMPAVGGGRTITVAEEPISPRGPITAGILIVVLFFGLFGGWAVFAPLNGAIIGDGTVTVEGNRRKVDHYEGGVVEQVKVRDGSFVTAGQVLIALDDTKLLAQTEIYGQQLAVARATEARLIAEATGAAAIEFPAVLRDGLLPYAAEAIASQREEFNVRREALEGERGVLRSQIEDLEKQMAGRELQITLLRLQIESFASELEGLDQLLSQGLATRERTLALQRNKTALEAQIAGHEADMASLNTKIAQSRQRVSQISLDRRSEVTRELADVRQKILDIVPVLDVAKQGLARSLIVAPIEGRIVNLATFSPGEVIAPGETVLEIVPDQAPLVVSAKFKLEDISELEVGSAAEVRFSTLTELYAPSVKGRITTVSADQVVDDRSGSRYYIAQVAVNSEDISRVGKIEMYPGMPATVLVTTRNRTALEYLLSPLLSTLDMSFRQG</sequence>
<feature type="transmembrane region" description="Helical" evidence="9">
    <location>
        <begin position="27"/>
        <end position="47"/>
    </location>
</feature>
<evidence type="ECO:0000256" key="2">
    <source>
        <dbReference type="ARBA" id="ARBA00009477"/>
    </source>
</evidence>
<dbReference type="Proteomes" id="UP000440304">
    <property type="component" value="Unassembled WGS sequence"/>
</dbReference>
<reference evidence="13 14" key="1">
    <citation type="submission" date="2019-12" db="EMBL/GenBank/DDBJ databases">
        <title>Shinella granuli gen. nov., sp. nov., and proposal of the reclassification of Zoogloea ramigera ATCC 19623 as Shinella zoogloeoides sp. nov.</title>
        <authorList>
            <person name="Gao J."/>
        </authorList>
    </citation>
    <scope>NUCLEOTIDE SEQUENCE [LARGE SCALE GENOMIC DNA]</scope>
    <source>
        <strain evidence="13 14">DSM 287</strain>
    </source>
</reference>
<dbReference type="SUPFAM" id="SSF111369">
    <property type="entry name" value="HlyD-like secretion proteins"/>
    <property type="match status" value="1"/>
</dbReference>
<dbReference type="InterPro" id="IPR058982">
    <property type="entry name" value="Beta-barrel_AprE"/>
</dbReference>
<dbReference type="PRINTS" id="PR01490">
    <property type="entry name" value="RTXTOXIND"/>
</dbReference>
<evidence type="ECO:0000313" key="14">
    <source>
        <dbReference type="Proteomes" id="UP000440304"/>
    </source>
</evidence>
<evidence type="ECO:0000256" key="9">
    <source>
        <dbReference type="RuleBase" id="RU365093"/>
    </source>
</evidence>
<evidence type="ECO:0000256" key="6">
    <source>
        <dbReference type="ARBA" id="ARBA00022692"/>
    </source>
</evidence>